<evidence type="ECO:0000313" key="2">
    <source>
        <dbReference type="Proteomes" id="UP000254720"/>
    </source>
</evidence>
<keyword evidence="2" id="KW-1185">Reference proteome</keyword>
<dbReference type="EMBL" id="QQAX01000023">
    <property type="protein sequence ID" value="RDI40201.1"/>
    <property type="molecule type" value="Genomic_DNA"/>
</dbReference>
<accession>A0A370G8W2</accession>
<reference evidence="1 2" key="1">
    <citation type="submission" date="2018-07" db="EMBL/GenBank/DDBJ databases">
        <title>Genomic Encyclopedia of Type Strains, Phase IV (KMG-IV): sequencing the most valuable type-strain genomes for metagenomic binning, comparative biology and taxonomic classification.</title>
        <authorList>
            <person name="Goeker M."/>
        </authorList>
    </citation>
    <scope>NUCLEOTIDE SEQUENCE [LARGE SCALE GENOMIC DNA]</scope>
    <source>
        <strain evidence="1 2">DSM 16500</strain>
    </source>
</reference>
<organism evidence="1 2">
    <name type="scientific">Aquicella lusitana</name>
    <dbReference type="NCBI Taxonomy" id="254246"/>
    <lineage>
        <taxon>Bacteria</taxon>
        <taxon>Pseudomonadati</taxon>
        <taxon>Pseudomonadota</taxon>
        <taxon>Gammaproteobacteria</taxon>
        <taxon>Legionellales</taxon>
        <taxon>Coxiellaceae</taxon>
        <taxon>Aquicella</taxon>
    </lineage>
</organism>
<protein>
    <submittedName>
        <fullName evidence="1">Uncharacterized protein</fullName>
    </submittedName>
</protein>
<name>A0A370G8W2_9COXI</name>
<dbReference type="RefSeq" id="WP_114835099.1">
    <property type="nucleotide sequence ID" value="NZ_LR699114.1"/>
</dbReference>
<comment type="caution">
    <text evidence="1">The sequence shown here is derived from an EMBL/GenBank/DDBJ whole genome shotgun (WGS) entry which is preliminary data.</text>
</comment>
<sequence>MQRNNIDLDKTLEIIWKHMEENGLVTTEMNARKDTILDNVKLNIQDQGVELSPQNLLNPNVQKLLTGAIISETLGIKQNVNNFIKAADQIKDASDEPNPEVDNKLKPAFKLLLALNAFLEKYKNDNAPKLEPKAMLKRFKDEFELDKQIDPKDTKELNNVTNELEKQLSESLRYLNGGDDPRVAGEIPTIIIGQIVGNLFGFTNQTTANPTSVSRMVDAITYNAGKEDPLGLEKLAKLDTMMLGVANEANTVASRPSNKLY</sequence>
<dbReference type="Proteomes" id="UP000254720">
    <property type="component" value="Unassembled WGS sequence"/>
</dbReference>
<evidence type="ECO:0000313" key="1">
    <source>
        <dbReference type="EMBL" id="RDI40201.1"/>
    </source>
</evidence>
<dbReference type="OrthoDB" id="10015328at2"/>
<dbReference type="AlphaFoldDB" id="A0A370G8W2"/>
<proteinExistence type="predicted"/>
<gene>
    <name evidence="1" type="ORF">C8D86_12337</name>
</gene>